<dbReference type="STRING" id="1344418.A0A1D2VR79"/>
<dbReference type="InterPro" id="IPR000261">
    <property type="entry name" value="EH_dom"/>
</dbReference>
<feature type="non-terminal residue" evidence="2">
    <location>
        <position position="1"/>
    </location>
</feature>
<name>A0A1D2VR79_9ASCO</name>
<dbReference type="PROSITE" id="PS50031">
    <property type="entry name" value="EH"/>
    <property type="match status" value="1"/>
</dbReference>
<dbReference type="GO" id="GO:0006897">
    <property type="term" value="P:endocytosis"/>
    <property type="evidence" value="ECO:0007669"/>
    <property type="project" value="UniProtKB-ARBA"/>
</dbReference>
<dbReference type="OrthoDB" id="10045710at2759"/>
<dbReference type="InterPro" id="IPR011992">
    <property type="entry name" value="EF-hand-dom_pair"/>
</dbReference>
<evidence type="ECO:0000313" key="3">
    <source>
        <dbReference type="Proteomes" id="UP000095038"/>
    </source>
</evidence>
<dbReference type="RefSeq" id="XP_020050374.1">
    <property type="nucleotide sequence ID" value="XM_020189715.1"/>
</dbReference>
<evidence type="ECO:0000259" key="1">
    <source>
        <dbReference type="PROSITE" id="PS50031"/>
    </source>
</evidence>
<dbReference type="InParanoid" id="A0A1D2VR79"/>
<feature type="domain" description="EH" evidence="1">
    <location>
        <begin position="59"/>
        <end position="156"/>
    </location>
</feature>
<organism evidence="2 3">
    <name type="scientific">Ascoidea rubescens DSM 1968</name>
    <dbReference type="NCBI Taxonomy" id="1344418"/>
    <lineage>
        <taxon>Eukaryota</taxon>
        <taxon>Fungi</taxon>
        <taxon>Dikarya</taxon>
        <taxon>Ascomycota</taxon>
        <taxon>Saccharomycotina</taxon>
        <taxon>Saccharomycetes</taxon>
        <taxon>Ascoideaceae</taxon>
        <taxon>Ascoidea</taxon>
    </lineage>
</organism>
<dbReference type="SUPFAM" id="SSF47473">
    <property type="entry name" value="EF-hand"/>
    <property type="match status" value="1"/>
</dbReference>
<proteinExistence type="predicted"/>
<dbReference type="GeneID" id="30963351"/>
<dbReference type="EMBL" id="KV454475">
    <property type="protein sequence ID" value="ODV64067.1"/>
    <property type="molecule type" value="Genomic_DNA"/>
</dbReference>
<dbReference type="Pfam" id="PF12763">
    <property type="entry name" value="EH"/>
    <property type="match status" value="1"/>
</dbReference>
<dbReference type="Proteomes" id="UP000095038">
    <property type="component" value="Unassembled WGS sequence"/>
</dbReference>
<evidence type="ECO:0000313" key="2">
    <source>
        <dbReference type="EMBL" id="ODV64067.1"/>
    </source>
</evidence>
<dbReference type="GO" id="GO:0005737">
    <property type="term" value="C:cytoplasm"/>
    <property type="evidence" value="ECO:0007669"/>
    <property type="project" value="TreeGrafter"/>
</dbReference>
<dbReference type="PANTHER" id="PTHR11216">
    <property type="entry name" value="EH DOMAIN"/>
    <property type="match status" value="1"/>
</dbReference>
<gene>
    <name evidence="2" type="ORF">ASCRUDRAFT_21903</name>
</gene>
<reference evidence="3" key="1">
    <citation type="submission" date="2016-05" db="EMBL/GenBank/DDBJ databases">
        <title>Comparative genomics of biotechnologically important yeasts.</title>
        <authorList>
            <consortium name="DOE Joint Genome Institute"/>
            <person name="Riley R."/>
            <person name="Haridas S."/>
            <person name="Wolfe K.H."/>
            <person name="Lopes M.R."/>
            <person name="Hittinger C.T."/>
            <person name="Goker M."/>
            <person name="Salamov A."/>
            <person name="Wisecaver J."/>
            <person name="Long T.M."/>
            <person name="Aerts A.L."/>
            <person name="Barry K."/>
            <person name="Choi C."/>
            <person name="Clum A."/>
            <person name="Coughlan A.Y."/>
            <person name="Deshpande S."/>
            <person name="Douglass A.P."/>
            <person name="Hanson S.J."/>
            <person name="Klenk H.-P."/>
            <person name="Labutti K."/>
            <person name="Lapidus A."/>
            <person name="Lindquist E."/>
            <person name="Lipzen A."/>
            <person name="Meier-Kolthoff J.P."/>
            <person name="Ohm R.A."/>
            <person name="Otillar R.P."/>
            <person name="Pangilinan J."/>
            <person name="Peng Y."/>
            <person name="Rokas A."/>
            <person name="Rosa C.A."/>
            <person name="Scheuner C."/>
            <person name="Sibirny A.A."/>
            <person name="Slot J.C."/>
            <person name="Stielow J.B."/>
            <person name="Sun H."/>
            <person name="Kurtzman C.P."/>
            <person name="Blackwell M."/>
            <person name="Grigoriev I.V."/>
            <person name="Jeffries T.W."/>
        </authorList>
    </citation>
    <scope>NUCLEOTIDE SEQUENCE [LARGE SCALE GENOMIC DNA]</scope>
    <source>
        <strain evidence="3">DSM 1968</strain>
    </source>
</reference>
<dbReference type="CDD" id="cd00052">
    <property type="entry name" value="EH"/>
    <property type="match status" value="1"/>
</dbReference>
<dbReference type="GO" id="GO:0005886">
    <property type="term" value="C:plasma membrane"/>
    <property type="evidence" value="ECO:0007669"/>
    <property type="project" value="TreeGrafter"/>
</dbReference>
<dbReference type="SMART" id="SM00027">
    <property type="entry name" value="EH"/>
    <property type="match status" value="1"/>
</dbReference>
<protein>
    <submittedName>
        <fullName evidence="2">EF-hand</fullName>
    </submittedName>
</protein>
<sequence>KFNEDKPWKNHSDAFVVTNQERKRYEGLWAANKGLYIDMMHTQINLEDKIESDDGLSAEKDIVSNLFKSSHIGLHLLPNTHPSRLLHGLVVRNLWRRSGLPDSTLKQIWGLVDLRKDGTLTRDEFIVGMWLVDQCLYGKKLPKKLSDELWNSVTKFGISINIP</sequence>
<feature type="non-terminal residue" evidence="2">
    <location>
        <position position="163"/>
    </location>
</feature>
<accession>A0A1D2VR79</accession>
<dbReference type="Gene3D" id="1.10.238.10">
    <property type="entry name" value="EF-hand"/>
    <property type="match status" value="1"/>
</dbReference>
<dbReference type="AlphaFoldDB" id="A0A1D2VR79"/>
<keyword evidence="3" id="KW-1185">Reference proteome</keyword>
<dbReference type="PANTHER" id="PTHR11216:SF174">
    <property type="entry name" value="GH06923P"/>
    <property type="match status" value="1"/>
</dbReference>